<organism evidence="2 3">
    <name type="scientific">Camellia sinensis var. sinensis</name>
    <name type="common">China tea</name>
    <dbReference type="NCBI Taxonomy" id="542762"/>
    <lineage>
        <taxon>Eukaryota</taxon>
        <taxon>Viridiplantae</taxon>
        <taxon>Streptophyta</taxon>
        <taxon>Embryophyta</taxon>
        <taxon>Tracheophyta</taxon>
        <taxon>Spermatophyta</taxon>
        <taxon>Magnoliopsida</taxon>
        <taxon>eudicotyledons</taxon>
        <taxon>Gunneridae</taxon>
        <taxon>Pentapetalae</taxon>
        <taxon>asterids</taxon>
        <taxon>Ericales</taxon>
        <taxon>Theaceae</taxon>
        <taxon>Camellia</taxon>
    </lineage>
</organism>
<sequence>MNVTQALNNRKSLLLSFFSPTMVTLKASYMVKPAKETPTRLMYLSEFDQFDTITHSPTVYFYQQSGELILNAIIHTLKDSLSKALIMFYPLAGRLQWIARGRLQYGHSMKCGGKSGKWSILYWKDSSLADSNRMNWVVPVLTKEPAGSNKMNNNAHVSNVDKPKGFIEAESSQKVAFFIATFSGGVDFSVFCNAGKLLFNQMQNSEEQNWGQATRANAWPASLEPTCFISGWARARSGLIEMNEDSVLTTSFESKDWHQTGLLPKPGCGWPRFGHSFGIGGGIQWIVSDSIDGLMKGCDGVRVKKLEKELWRAIPNIAASLFLETESEAKIDDFGDFCLSSKTRALIPSVDYDRPIHELPLLLVQLTSSPSGPESLTAKNQRTSHFLIEQSYNLRILCQKQALISRISTHHRS</sequence>
<keyword evidence="3" id="KW-1185">Reference proteome</keyword>
<gene>
    <name evidence="2" type="ORF">TEA_003874</name>
</gene>
<dbReference type="STRING" id="542762.A0A4S4EV17"/>
<reference evidence="2 3" key="1">
    <citation type="journal article" date="2018" name="Proc. Natl. Acad. Sci. U.S.A.">
        <title>Draft genome sequence of Camellia sinensis var. sinensis provides insights into the evolution of the tea genome and tea quality.</title>
        <authorList>
            <person name="Wei C."/>
            <person name="Yang H."/>
            <person name="Wang S."/>
            <person name="Zhao J."/>
            <person name="Liu C."/>
            <person name="Gao L."/>
            <person name="Xia E."/>
            <person name="Lu Y."/>
            <person name="Tai Y."/>
            <person name="She G."/>
            <person name="Sun J."/>
            <person name="Cao H."/>
            <person name="Tong W."/>
            <person name="Gao Q."/>
            <person name="Li Y."/>
            <person name="Deng W."/>
            <person name="Jiang X."/>
            <person name="Wang W."/>
            <person name="Chen Q."/>
            <person name="Zhang S."/>
            <person name="Li H."/>
            <person name="Wu J."/>
            <person name="Wang P."/>
            <person name="Li P."/>
            <person name="Shi C."/>
            <person name="Zheng F."/>
            <person name="Jian J."/>
            <person name="Huang B."/>
            <person name="Shan D."/>
            <person name="Shi M."/>
            <person name="Fang C."/>
            <person name="Yue Y."/>
            <person name="Li F."/>
            <person name="Li D."/>
            <person name="Wei S."/>
            <person name="Han B."/>
            <person name="Jiang C."/>
            <person name="Yin Y."/>
            <person name="Xia T."/>
            <person name="Zhang Z."/>
            <person name="Bennetzen J.L."/>
            <person name="Zhao S."/>
            <person name="Wan X."/>
        </authorList>
    </citation>
    <scope>NUCLEOTIDE SEQUENCE [LARGE SCALE GENOMIC DNA]</scope>
    <source>
        <strain evidence="3">cv. Shuchazao</strain>
        <tissue evidence="2">Leaf</tissue>
    </source>
</reference>
<dbReference type="PANTHER" id="PTHR31642:SF324">
    <property type="entry name" value="SPERMIDINE HYDROXYCINNAMOYL TRANSFERASE"/>
    <property type="match status" value="1"/>
</dbReference>
<protein>
    <submittedName>
        <fullName evidence="2">Uncharacterized protein</fullName>
    </submittedName>
</protein>
<comment type="caution">
    <text evidence="2">The sequence shown here is derived from an EMBL/GenBank/DDBJ whole genome shotgun (WGS) entry which is preliminary data.</text>
</comment>
<name>A0A4S4EV17_CAMSN</name>
<accession>A0A4S4EV17</accession>
<dbReference type="InterPro" id="IPR050317">
    <property type="entry name" value="Plant_Fungal_Acyltransferase"/>
</dbReference>
<dbReference type="Pfam" id="PF02458">
    <property type="entry name" value="Transferase"/>
    <property type="match status" value="1"/>
</dbReference>
<dbReference type="GO" id="GO:0016747">
    <property type="term" value="F:acyltransferase activity, transferring groups other than amino-acyl groups"/>
    <property type="evidence" value="ECO:0007669"/>
    <property type="project" value="TreeGrafter"/>
</dbReference>
<comment type="similarity">
    <text evidence="1">Belongs to the plant acyltransferase family.</text>
</comment>
<dbReference type="InterPro" id="IPR023213">
    <property type="entry name" value="CAT-like_dom_sf"/>
</dbReference>
<evidence type="ECO:0000313" key="3">
    <source>
        <dbReference type="Proteomes" id="UP000306102"/>
    </source>
</evidence>
<dbReference type="EMBL" id="SDRB02001731">
    <property type="protein sequence ID" value="THG20800.1"/>
    <property type="molecule type" value="Genomic_DNA"/>
</dbReference>
<proteinExistence type="inferred from homology"/>
<dbReference type="Proteomes" id="UP000306102">
    <property type="component" value="Unassembled WGS sequence"/>
</dbReference>
<evidence type="ECO:0000313" key="2">
    <source>
        <dbReference type="EMBL" id="THG20800.1"/>
    </source>
</evidence>
<dbReference type="Gene3D" id="3.30.559.10">
    <property type="entry name" value="Chloramphenicol acetyltransferase-like domain"/>
    <property type="match status" value="1"/>
</dbReference>
<dbReference type="PANTHER" id="PTHR31642">
    <property type="entry name" value="TRICHOTHECENE 3-O-ACETYLTRANSFERASE"/>
    <property type="match status" value="1"/>
</dbReference>
<dbReference type="AlphaFoldDB" id="A0A4S4EV17"/>
<evidence type="ECO:0000256" key="1">
    <source>
        <dbReference type="ARBA" id="ARBA00009861"/>
    </source>
</evidence>